<feature type="domain" description="FAD-dependent oxidoreductase 2 FAD-binding" evidence="3">
    <location>
        <begin position="5"/>
        <end position="35"/>
    </location>
</feature>
<dbReference type="Gene3D" id="3.50.50.60">
    <property type="entry name" value="FAD/NAD(P)-binding domain"/>
    <property type="match status" value="2"/>
</dbReference>
<keyword evidence="5" id="KW-1185">Reference proteome</keyword>
<sequence length="126" mass="14100">MAPRVIVVGGGLSGLSAAHTIYLAGGNVVVLDKASFLWWKTQQVLTYKSAAAVEWLQECIRVRFNPRITARGHSHPRTHRGHDAKFPGMAITYALMQRLEELAEAEPERVRIIKKARVTGLIKERK</sequence>
<keyword evidence="2" id="KW-0560">Oxidoreductase</keyword>
<dbReference type="InterPro" id="IPR036188">
    <property type="entry name" value="FAD/NAD-bd_sf"/>
</dbReference>
<dbReference type="OrthoDB" id="10252157at2759"/>
<comment type="caution">
    <text evidence="4">The sequence shown here is derived from an EMBL/GenBank/DDBJ whole genome shotgun (WGS) entry which is preliminary data.</text>
</comment>
<evidence type="ECO:0000256" key="2">
    <source>
        <dbReference type="ARBA" id="ARBA00023002"/>
    </source>
</evidence>
<evidence type="ECO:0000313" key="4">
    <source>
        <dbReference type="EMBL" id="RAL68216.1"/>
    </source>
</evidence>
<evidence type="ECO:0000256" key="1">
    <source>
        <dbReference type="ARBA" id="ARBA00022630"/>
    </source>
</evidence>
<keyword evidence="1" id="KW-0285">Flavoprotein</keyword>
<dbReference type="InterPro" id="IPR050315">
    <property type="entry name" value="FAD-oxidoreductase_2"/>
</dbReference>
<accession>A0A395J7H3</accession>
<protein>
    <recommendedName>
        <fullName evidence="3">FAD-dependent oxidoreductase 2 FAD-binding domain-containing protein</fullName>
    </recommendedName>
</protein>
<name>A0A395J7H3_9HELO</name>
<dbReference type="GO" id="GO:0016491">
    <property type="term" value="F:oxidoreductase activity"/>
    <property type="evidence" value="ECO:0007669"/>
    <property type="project" value="UniProtKB-KW"/>
</dbReference>
<dbReference type="EMBL" id="QKRW01000002">
    <property type="protein sequence ID" value="RAL68216.1"/>
    <property type="molecule type" value="Genomic_DNA"/>
</dbReference>
<dbReference type="SUPFAM" id="SSF51905">
    <property type="entry name" value="FAD/NAD(P)-binding domain"/>
    <property type="match status" value="1"/>
</dbReference>
<dbReference type="Pfam" id="PF00890">
    <property type="entry name" value="FAD_binding_2"/>
    <property type="match status" value="1"/>
</dbReference>
<dbReference type="InterPro" id="IPR003953">
    <property type="entry name" value="FAD-dep_OxRdtase_2_FAD-bd"/>
</dbReference>
<dbReference type="PANTHER" id="PTHR43400">
    <property type="entry name" value="FUMARATE REDUCTASE"/>
    <property type="match status" value="1"/>
</dbReference>
<dbReference type="PANTHER" id="PTHR43400:SF1">
    <property type="entry name" value="FUMARATE REDUCTASE"/>
    <property type="match status" value="1"/>
</dbReference>
<proteinExistence type="predicted"/>
<evidence type="ECO:0000259" key="3">
    <source>
        <dbReference type="Pfam" id="PF00890"/>
    </source>
</evidence>
<evidence type="ECO:0000313" key="5">
    <source>
        <dbReference type="Proteomes" id="UP000249056"/>
    </source>
</evidence>
<organism evidence="4 5">
    <name type="scientific">Monilinia fructigena</name>
    <dbReference type="NCBI Taxonomy" id="38457"/>
    <lineage>
        <taxon>Eukaryota</taxon>
        <taxon>Fungi</taxon>
        <taxon>Dikarya</taxon>
        <taxon>Ascomycota</taxon>
        <taxon>Pezizomycotina</taxon>
        <taxon>Leotiomycetes</taxon>
        <taxon>Helotiales</taxon>
        <taxon>Sclerotiniaceae</taxon>
        <taxon>Monilinia</taxon>
    </lineage>
</organism>
<gene>
    <name evidence="4" type="ORF">DID88_008920</name>
</gene>
<dbReference type="AlphaFoldDB" id="A0A395J7H3"/>
<reference evidence="4 5" key="1">
    <citation type="submission" date="2018-06" db="EMBL/GenBank/DDBJ databases">
        <title>Genome Sequence of the Brown Rot Fungal Pathogen Monilinia fructigena.</title>
        <authorList>
            <person name="Landi L."/>
            <person name="De Miccolis Angelini R.M."/>
            <person name="Pollastro S."/>
            <person name="Abate D."/>
            <person name="Faretra F."/>
            <person name="Romanazzi G."/>
        </authorList>
    </citation>
    <scope>NUCLEOTIDE SEQUENCE [LARGE SCALE GENOMIC DNA]</scope>
    <source>
        <strain evidence="4 5">Mfrg269</strain>
    </source>
</reference>
<dbReference type="Proteomes" id="UP000249056">
    <property type="component" value="Unassembled WGS sequence"/>
</dbReference>